<reference evidence="1" key="1">
    <citation type="submission" date="2017-02" db="UniProtKB">
        <authorList>
            <consortium name="WormBaseParasite"/>
        </authorList>
    </citation>
    <scope>IDENTIFICATION</scope>
</reference>
<dbReference type="WBParaSite" id="BTMF_0001155701-mRNA-1">
    <property type="protein sequence ID" value="BTMF_0001155701-mRNA-1"/>
    <property type="gene ID" value="BTMF_0001155701"/>
</dbReference>
<sequence>LQCSISGLAKALTTRAEQRCCVFPTRTGSKGGSIYLTVQKPRYAYSEPSTNVIVVPLLLSTITESWKLRDEPAPIICNGVSTTNCVEVYIPSCKKTSFSTSLGSCSQCSIASLRFLKCNILRPL</sequence>
<protein>
    <submittedName>
        <fullName evidence="1">MSP domain-containing protein</fullName>
    </submittedName>
</protein>
<dbReference type="AlphaFoldDB" id="A0A0R3QV05"/>
<proteinExistence type="predicted"/>
<name>A0A0R3QV05_9BILA</name>
<accession>A0A0R3QV05</accession>
<organism evidence="1">
    <name type="scientific">Brugia timori</name>
    <dbReference type="NCBI Taxonomy" id="42155"/>
    <lineage>
        <taxon>Eukaryota</taxon>
        <taxon>Metazoa</taxon>
        <taxon>Ecdysozoa</taxon>
        <taxon>Nematoda</taxon>
        <taxon>Chromadorea</taxon>
        <taxon>Rhabditida</taxon>
        <taxon>Spirurina</taxon>
        <taxon>Spiruromorpha</taxon>
        <taxon>Filarioidea</taxon>
        <taxon>Onchocercidae</taxon>
        <taxon>Brugia</taxon>
    </lineage>
</organism>
<evidence type="ECO:0000313" key="1">
    <source>
        <dbReference type="WBParaSite" id="BTMF_0001155701-mRNA-1"/>
    </source>
</evidence>